<dbReference type="InterPro" id="IPR011701">
    <property type="entry name" value="MFS"/>
</dbReference>
<keyword evidence="3 6" id="KW-1133">Transmembrane helix</keyword>
<feature type="transmembrane region" description="Helical" evidence="6">
    <location>
        <begin position="214"/>
        <end position="237"/>
    </location>
</feature>
<feature type="transmembrane region" description="Helical" evidence="6">
    <location>
        <begin position="243"/>
        <end position="262"/>
    </location>
</feature>
<proteinExistence type="predicted"/>
<dbReference type="GO" id="GO:0022857">
    <property type="term" value="F:transmembrane transporter activity"/>
    <property type="evidence" value="ECO:0007669"/>
    <property type="project" value="InterPro"/>
</dbReference>
<dbReference type="AlphaFoldDB" id="A0A1Q2YGJ2"/>
<evidence type="ECO:0000256" key="2">
    <source>
        <dbReference type="ARBA" id="ARBA00022692"/>
    </source>
</evidence>
<dbReference type="Pfam" id="PF07690">
    <property type="entry name" value="MFS_1"/>
    <property type="match status" value="1"/>
</dbReference>
<sequence>MDTHAEDYLLPRLSLMNKASTFIDNDKYINKYHPEYVPGTYNIFLEKDEKGAALSSGLKTTKNGIILNPQPTESPNDPLNWSFWAKGYQFALLIFITAFTAATSNDAGAIQDALNERYGISYNSMNTGAGVLFASIGLCTLILGPASSLYGRKITYVICILLGLCGAAWFGACKSTSDTIWSQLFVGASEGCAEANVQLSISDMFYTHQLGWALTAYIIGTSVGTYLGPLIAGFIVQYATFRWVGWIAVIISGGLLAVIVFTQYETYFDRSRYVPSSITATELNEIPHNQIDVKLDSGSHQDTKDEKDEKAVESNNAEVTKDNANSCSSTDEKNPHSADAESQNISQSEPVEGFYILNNGADEKRKPFWQRIALITPSTNLKGFGIKQYFERLVLMLRVFWFPPVVLSGVLWGLQDAFLTFYLTTEDDQYYDPPFNLSDTGVALMNIPCLIGAVIGCFYAGILSDYFVAWMARRRNGIMEAEDYLYFLIGVFIACPIGLMVFAAGTDQLWGWRVTYCVGLAFLGFSFGCSGDIAMSYLMCAYPEMVIEGMIGVSMINNAIGCIFTFVCSLWLDAMGNTNTYAILTGIQVAACLSAIPFVIWGKQMRLWTRKYYLNFVEKRDGVKKEDIVN</sequence>
<gene>
    <name evidence="7" type="ORF">PMKS-002170</name>
</gene>
<organism evidence="7 8">
    <name type="scientific">Pichia membranifaciens</name>
    <dbReference type="NCBI Taxonomy" id="4926"/>
    <lineage>
        <taxon>Eukaryota</taxon>
        <taxon>Fungi</taxon>
        <taxon>Dikarya</taxon>
        <taxon>Ascomycota</taxon>
        <taxon>Saccharomycotina</taxon>
        <taxon>Pichiomycetes</taxon>
        <taxon>Pichiales</taxon>
        <taxon>Pichiaceae</taxon>
        <taxon>Pichia</taxon>
    </lineage>
</organism>
<evidence type="ECO:0008006" key="9">
    <source>
        <dbReference type="Google" id="ProtNLM"/>
    </source>
</evidence>
<keyword evidence="4 6" id="KW-0472">Membrane</keyword>
<evidence type="ECO:0000313" key="7">
    <source>
        <dbReference type="EMBL" id="GAV28696.1"/>
    </source>
</evidence>
<feature type="transmembrane region" description="Helical" evidence="6">
    <location>
        <begin position="578"/>
        <end position="601"/>
    </location>
</feature>
<evidence type="ECO:0000313" key="8">
    <source>
        <dbReference type="Proteomes" id="UP000186136"/>
    </source>
</evidence>
<dbReference type="Proteomes" id="UP000186136">
    <property type="component" value="Unassembled WGS sequence"/>
</dbReference>
<evidence type="ECO:0000256" key="6">
    <source>
        <dbReference type="SAM" id="Phobius"/>
    </source>
</evidence>
<evidence type="ECO:0000256" key="5">
    <source>
        <dbReference type="SAM" id="MobiDB-lite"/>
    </source>
</evidence>
<comment type="caution">
    <text evidence="7">The sequence shown here is derived from an EMBL/GenBank/DDBJ whole genome shotgun (WGS) entry which is preliminary data.</text>
</comment>
<dbReference type="PANTHER" id="PTHR23502">
    <property type="entry name" value="MAJOR FACILITATOR SUPERFAMILY"/>
    <property type="match status" value="1"/>
</dbReference>
<feature type="transmembrane region" description="Helical" evidence="6">
    <location>
        <begin position="550"/>
        <end position="572"/>
    </location>
</feature>
<evidence type="ECO:0000256" key="4">
    <source>
        <dbReference type="ARBA" id="ARBA00023136"/>
    </source>
</evidence>
<evidence type="ECO:0000256" key="1">
    <source>
        <dbReference type="ARBA" id="ARBA00004141"/>
    </source>
</evidence>
<dbReference type="PANTHER" id="PTHR23502:SF34">
    <property type="entry name" value="PROTEIN HOL1"/>
    <property type="match status" value="1"/>
</dbReference>
<dbReference type="GO" id="GO:0000324">
    <property type="term" value="C:fungal-type vacuole"/>
    <property type="evidence" value="ECO:0007669"/>
    <property type="project" value="TreeGrafter"/>
</dbReference>
<evidence type="ECO:0000256" key="3">
    <source>
        <dbReference type="ARBA" id="ARBA00022989"/>
    </source>
</evidence>
<feature type="compositionally biased region" description="Basic and acidic residues" evidence="5">
    <location>
        <begin position="330"/>
        <end position="339"/>
    </location>
</feature>
<dbReference type="Gene3D" id="1.20.1250.20">
    <property type="entry name" value="MFS general substrate transporter like domains"/>
    <property type="match status" value="1"/>
</dbReference>
<keyword evidence="8" id="KW-1185">Reference proteome</keyword>
<keyword evidence="2 6" id="KW-0812">Transmembrane</keyword>
<dbReference type="OrthoDB" id="5215911at2759"/>
<reference evidence="7 8" key="1">
    <citation type="submission" date="2016-08" db="EMBL/GenBank/DDBJ databases">
        <title>Whole genome shotgun sequence of Pichia membranifaciens KS47-1.</title>
        <authorList>
            <person name="Konishi M."/>
            <person name="Ishida M."/>
            <person name="Arakawa T."/>
            <person name="Kato Y."/>
            <person name="Horiuchi J."/>
        </authorList>
    </citation>
    <scope>NUCLEOTIDE SEQUENCE [LARGE SCALE GENOMIC DNA]</scope>
    <source>
        <strain evidence="7 8">KS47-1</strain>
    </source>
</reference>
<accession>A0A1Q2YGJ2</accession>
<feature type="compositionally biased region" description="Basic and acidic residues" evidence="5">
    <location>
        <begin position="292"/>
        <end position="312"/>
    </location>
</feature>
<comment type="subcellular location">
    <subcellularLocation>
        <location evidence="1">Membrane</location>
        <topology evidence="1">Multi-pass membrane protein</topology>
    </subcellularLocation>
</comment>
<feature type="transmembrane region" description="Helical" evidence="6">
    <location>
        <begin position="399"/>
        <end position="423"/>
    </location>
</feature>
<feature type="transmembrane region" description="Helical" evidence="6">
    <location>
        <begin position="484"/>
        <end position="504"/>
    </location>
</feature>
<feature type="compositionally biased region" description="Polar residues" evidence="5">
    <location>
        <begin position="313"/>
        <end position="329"/>
    </location>
</feature>
<dbReference type="GO" id="GO:0005886">
    <property type="term" value="C:plasma membrane"/>
    <property type="evidence" value="ECO:0007669"/>
    <property type="project" value="TreeGrafter"/>
</dbReference>
<dbReference type="EMBL" id="BDGI01000077">
    <property type="protein sequence ID" value="GAV28696.1"/>
    <property type="molecule type" value="Genomic_DNA"/>
</dbReference>
<feature type="transmembrane region" description="Helical" evidence="6">
    <location>
        <begin position="129"/>
        <end position="148"/>
    </location>
</feature>
<feature type="transmembrane region" description="Helical" evidence="6">
    <location>
        <begin position="88"/>
        <end position="108"/>
    </location>
</feature>
<protein>
    <recommendedName>
        <fullName evidence="9">Major facilitator superfamily (MFS) profile domain-containing protein</fullName>
    </recommendedName>
</protein>
<dbReference type="InterPro" id="IPR036259">
    <property type="entry name" value="MFS_trans_sf"/>
</dbReference>
<feature type="transmembrane region" description="Helical" evidence="6">
    <location>
        <begin position="154"/>
        <end position="172"/>
    </location>
</feature>
<feature type="transmembrane region" description="Helical" evidence="6">
    <location>
        <begin position="443"/>
        <end position="463"/>
    </location>
</feature>
<feature type="transmembrane region" description="Helical" evidence="6">
    <location>
        <begin position="510"/>
        <end position="538"/>
    </location>
</feature>
<feature type="region of interest" description="Disordered" evidence="5">
    <location>
        <begin position="292"/>
        <end position="344"/>
    </location>
</feature>
<dbReference type="SUPFAM" id="SSF103473">
    <property type="entry name" value="MFS general substrate transporter"/>
    <property type="match status" value="1"/>
</dbReference>
<name>A0A1Q2YGJ2_9ASCO</name>